<keyword evidence="1" id="KW-0805">Transcription regulation</keyword>
<dbReference type="SUPFAM" id="SSF46785">
    <property type="entry name" value="Winged helix' DNA-binding domain"/>
    <property type="match status" value="1"/>
</dbReference>
<dbReference type="GO" id="GO:0003700">
    <property type="term" value="F:DNA-binding transcription factor activity"/>
    <property type="evidence" value="ECO:0007669"/>
    <property type="project" value="InterPro"/>
</dbReference>
<dbReference type="PROSITE" id="PS01117">
    <property type="entry name" value="HTH_MARR_1"/>
    <property type="match status" value="1"/>
</dbReference>
<dbReference type="PRINTS" id="PR00598">
    <property type="entry name" value="HTHMARR"/>
</dbReference>
<dbReference type="Pfam" id="PF01047">
    <property type="entry name" value="MarR"/>
    <property type="match status" value="1"/>
</dbReference>
<dbReference type="RefSeq" id="WP_025149249.1">
    <property type="nucleotide sequence ID" value="NZ_CBCSHB010000006.1"/>
</dbReference>
<proteinExistence type="predicted"/>
<sequence length="139" mass="16290">MDLYDLTGYLVHRTDVKLTNYFMKQLKPYGVTPEQWSLISILDSQRGMTQKDLAQTIDKDHSTIVRMIHSMERKGFVVKNFNEQDKRSHYIFLTEKGEEIKKDILPVVKNANDFVTSSLTNEEVQQLKVLLNKLYNVSY</sequence>
<protein>
    <submittedName>
        <fullName evidence="5">MarR family transcriptional regulator</fullName>
    </submittedName>
</protein>
<accession>A0A1J9UPH7</accession>
<dbReference type="EMBL" id="MAOI01000075">
    <property type="protein sequence ID" value="OJD78674.1"/>
    <property type="molecule type" value="Genomic_DNA"/>
</dbReference>
<evidence type="ECO:0000313" key="6">
    <source>
        <dbReference type="Proteomes" id="UP000182788"/>
    </source>
</evidence>
<keyword evidence="3" id="KW-0804">Transcription</keyword>
<evidence type="ECO:0000256" key="1">
    <source>
        <dbReference type="ARBA" id="ARBA00023015"/>
    </source>
</evidence>
<evidence type="ECO:0000256" key="2">
    <source>
        <dbReference type="ARBA" id="ARBA00023125"/>
    </source>
</evidence>
<organism evidence="5 6">
    <name type="scientific">Bacillus paramycoides</name>
    <dbReference type="NCBI Taxonomy" id="2026194"/>
    <lineage>
        <taxon>Bacteria</taxon>
        <taxon>Bacillati</taxon>
        <taxon>Bacillota</taxon>
        <taxon>Bacilli</taxon>
        <taxon>Bacillales</taxon>
        <taxon>Bacillaceae</taxon>
        <taxon>Bacillus</taxon>
        <taxon>Bacillus cereus group</taxon>
    </lineage>
</organism>
<dbReference type="PROSITE" id="PS50995">
    <property type="entry name" value="HTH_MARR_2"/>
    <property type="match status" value="1"/>
</dbReference>
<gene>
    <name evidence="5" type="ORF">BAU28_14835</name>
</gene>
<dbReference type="GeneID" id="87592827"/>
<comment type="caution">
    <text evidence="5">The sequence shown here is derived from an EMBL/GenBank/DDBJ whole genome shotgun (WGS) entry which is preliminary data.</text>
</comment>
<dbReference type="InterPro" id="IPR000835">
    <property type="entry name" value="HTH_MarR-typ"/>
</dbReference>
<keyword evidence="2" id="KW-0238">DNA-binding</keyword>
<dbReference type="AlphaFoldDB" id="A0A1J9UPH7"/>
<dbReference type="Gene3D" id="1.10.10.10">
    <property type="entry name" value="Winged helix-like DNA-binding domain superfamily/Winged helix DNA-binding domain"/>
    <property type="match status" value="1"/>
</dbReference>
<dbReference type="SMART" id="SM00347">
    <property type="entry name" value="HTH_MARR"/>
    <property type="match status" value="1"/>
</dbReference>
<dbReference type="PANTHER" id="PTHR42756:SF1">
    <property type="entry name" value="TRANSCRIPTIONAL REPRESSOR OF EMRAB OPERON"/>
    <property type="match status" value="1"/>
</dbReference>
<evidence type="ECO:0000256" key="3">
    <source>
        <dbReference type="ARBA" id="ARBA00023163"/>
    </source>
</evidence>
<evidence type="ECO:0000313" key="5">
    <source>
        <dbReference type="EMBL" id="OJD78674.1"/>
    </source>
</evidence>
<evidence type="ECO:0000259" key="4">
    <source>
        <dbReference type="PROSITE" id="PS50995"/>
    </source>
</evidence>
<dbReference type="InterPro" id="IPR036388">
    <property type="entry name" value="WH-like_DNA-bd_sf"/>
</dbReference>
<reference evidence="5 6" key="1">
    <citation type="submission" date="2016-06" db="EMBL/GenBank/DDBJ databases">
        <title>First insights into the genetic diversity and population structure of in the Bacillus cereus group bacteria from diverse marine environments.</title>
        <authorList>
            <person name="Liu Y."/>
            <person name="Lai Q."/>
            <person name="Shao Z."/>
        </authorList>
    </citation>
    <scope>NUCLEOTIDE SEQUENCE [LARGE SCALE GENOMIC DNA]</scope>
    <source>
        <strain evidence="5 6">NH24A2</strain>
    </source>
</reference>
<dbReference type="InterPro" id="IPR036390">
    <property type="entry name" value="WH_DNA-bd_sf"/>
</dbReference>
<feature type="domain" description="HTH marR-type" evidence="4">
    <location>
        <begin position="1"/>
        <end position="136"/>
    </location>
</feature>
<dbReference type="GO" id="GO:0003677">
    <property type="term" value="F:DNA binding"/>
    <property type="evidence" value="ECO:0007669"/>
    <property type="project" value="UniProtKB-KW"/>
</dbReference>
<dbReference type="InterPro" id="IPR023187">
    <property type="entry name" value="Tscrpt_reg_MarR-type_CS"/>
</dbReference>
<name>A0A1J9UPH7_9BACI</name>
<dbReference type="Proteomes" id="UP000182788">
    <property type="component" value="Unassembled WGS sequence"/>
</dbReference>
<dbReference type="PANTHER" id="PTHR42756">
    <property type="entry name" value="TRANSCRIPTIONAL REGULATOR, MARR"/>
    <property type="match status" value="1"/>
</dbReference>